<evidence type="ECO:0000313" key="1">
    <source>
        <dbReference type="EMBL" id="WOL05422.1"/>
    </source>
</evidence>
<protein>
    <submittedName>
        <fullName evidence="1">Uncharacterized protein</fullName>
    </submittedName>
</protein>
<proteinExistence type="predicted"/>
<gene>
    <name evidence="1" type="ORF">Cni_G14151</name>
</gene>
<dbReference type="AlphaFoldDB" id="A0AAQ3KBD2"/>
<dbReference type="EMBL" id="CP136893">
    <property type="protein sequence ID" value="WOL05422.1"/>
    <property type="molecule type" value="Genomic_DNA"/>
</dbReference>
<organism evidence="1 2">
    <name type="scientific">Canna indica</name>
    <name type="common">Indian-shot</name>
    <dbReference type="NCBI Taxonomy" id="4628"/>
    <lineage>
        <taxon>Eukaryota</taxon>
        <taxon>Viridiplantae</taxon>
        <taxon>Streptophyta</taxon>
        <taxon>Embryophyta</taxon>
        <taxon>Tracheophyta</taxon>
        <taxon>Spermatophyta</taxon>
        <taxon>Magnoliopsida</taxon>
        <taxon>Liliopsida</taxon>
        <taxon>Zingiberales</taxon>
        <taxon>Cannaceae</taxon>
        <taxon>Canna</taxon>
    </lineage>
</organism>
<keyword evidence="2" id="KW-1185">Reference proteome</keyword>
<accession>A0AAQ3KBD2</accession>
<name>A0AAQ3KBD2_9LILI</name>
<evidence type="ECO:0000313" key="2">
    <source>
        <dbReference type="Proteomes" id="UP001327560"/>
    </source>
</evidence>
<reference evidence="1 2" key="1">
    <citation type="submission" date="2023-10" db="EMBL/GenBank/DDBJ databases">
        <title>Chromosome-scale genome assembly provides insights into flower coloration mechanisms of Canna indica.</title>
        <authorList>
            <person name="Li C."/>
        </authorList>
    </citation>
    <scope>NUCLEOTIDE SEQUENCE [LARGE SCALE GENOMIC DNA]</scope>
    <source>
        <tissue evidence="1">Flower</tissue>
    </source>
</reference>
<sequence length="71" mass="7839">MESSAKGKSVGDEAAAATFSYTFLTSELHLVELRADVGDVFYIHLPCILDLILKMYFRRVEKIAGLSISSL</sequence>
<dbReference type="Proteomes" id="UP001327560">
    <property type="component" value="Chromosome 4"/>
</dbReference>